<dbReference type="AlphaFoldDB" id="A0AAV5AZ72"/>
<dbReference type="InterPro" id="IPR011251">
    <property type="entry name" value="Luciferase-like_dom"/>
</dbReference>
<evidence type="ECO:0000259" key="5">
    <source>
        <dbReference type="Pfam" id="PF00296"/>
    </source>
</evidence>
<keyword evidence="1" id="KW-0285">Flavoprotein</keyword>
<evidence type="ECO:0000313" key="7">
    <source>
        <dbReference type="EMBL" id="GJM53928.1"/>
    </source>
</evidence>
<dbReference type="SUPFAM" id="SSF51679">
    <property type="entry name" value="Bacterial luciferase-like"/>
    <property type="match status" value="1"/>
</dbReference>
<reference evidence="6 9" key="1">
    <citation type="submission" date="2021-11" db="EMBL/GenBank/DDBJ databases">
        <title>Draft genome sequence of Capnocytophaga sp. strain KC07075 isolated from cat oral cavity.</title>
        <authorList>
            <person name="Suzuki M."/>
            <person name="Imaoka K."/>
            <person name="Kimura M."/>
            <person name="Morikawa S."/>
            <person name="Maeda K."/>
        </authorList>
    </citation>
    <scope>NUCLEOTIDE SEQUENCE</scope>
    <source>
        <strain evidence="6">KC07075</strain>
        <strain evidence="7 9">KC07079</strain>
    </source>
</reference>
<dbReference type="Gene3D" id="3.20.20.30">
    <property type="entry name" value="Luciferase-like domain"/>
    <property type="match status" value="1"/>
</dbReference>
<dbReference type="PANTHER" id="PTHR30011:SF16">
    <property type="entry name" value="C2H2 FINGER DOMAIN TRANSCRIPTION FACTOR (EUROFUNG)-RELATED"/>
    <property type="match status" value="1"/>
</dbReference>
<dbReference type="InterPro" id="IPR051260">
    <property type="entry name" value="Diverse_substr_monoxygenases"/>
</dbReference>
<keyword evidence="2" id="KW-0288">FMN</keyword>
<feature type="domain" description="Luciferase-like" evidence="5">
    <location>
        <begin position="22"/>
        <end position="221"/>
    </location>
</feature>
<keyword evidence="4" id="KW-0503">Monooxygenase</keyword>
<comment type="caution">
    <text evidence="6">The sequence shown here is derived from an EMBL/GenBank/DDBJ whole genome shotgun (WGS) entry which is preliminary data.</text>
</comment>
<evidence type="ECO:0000313" key="9">
    <source>
        <dbReference type="Proteomes" id="UP001208692"/>
    </source>
</evidence>
<dbReference type="InterPro" id="IPR020020">
    <property type="entry name" value="Luciferase-type_oxidoreductase"/>
</dbReference>
<evidence type="ECO:0000313" key="6">
    <source>
        <dbReference type="EMBL" id="GJM50433.1"/>
    </source>
</evidence>
<dbReference type="PANTHER" id="PTHR30011">
    <property type="entry name" value="ALKANESULFONATE MONOOXYGENASE-RELATED"/>
    <property type="match status" value="1"/>
</dbReference>
<evidence type="ECO:0000256" key="4">
    <source>
        <dbReference type="ARBA" id="ARBA00023033"/>
    </source>
</evidence>
<evidence type="ECO:0000256" key="1">
    <source>
        <dbReference type="ARBA" id="ARBA00022630"/>
    </source>
</evidence>
<dbReference type="RefSeq" id="WP_264846972.1">
    <property type="nucleotide sequence ID" value="NZ_BPMA01000037.1"/>
</dbReference>
<dbReference type="Proteomes" id="UP001208692">
    <property type="component" value="Unassembled WGS sequence"/>
</dbReference>
<dbReference type="GO" id="GO:0004497">
    <property type="term" value="F:monooxygenase activity"/>
    <property type="evidence" value="ECO:0007669"/>
    <property type="project" value="UniProtKB-KW"/>
</dbReference>
<keyword evidence="3" id="KW-0560">Oxidoreductase</keyword>
<dbReference type="EMBL" id="BQKB01000053">
    <property type="protein sequence ID" value="GJM53928.1"/>
    <property type="molecule type" value="Genomic_DNA"/>
</dbReference>
<dbReference type="Proteomes" id="UP001207736">
    <property type="component" value="Unassembled WGS sequence"/>
</dbReference>
<gene>
    <name evidence="6" type="ORF">RCZ15_14060</name>
    <name evidence="7" type="ORF">RCZ16_22440</name>
</gene>
<dbReference type="InterPro" id="IPR036661">
    <property type="entry name" value="Luciferase-like_sf"/>
</dbReference>
<sequence length="305" mass="35128">MLIDTNKISLGVLFPIEAYEGAFPKMENQVKLAQQAEACGFDTLWVRDVPLHDPNFRDVGQIYDPWIYLSHIASLTQSIKLGTASMVLPLRHPILFAKAAASIDVLFPNRLHLGVASGDRAIEYPAFNKPYEFRNVHFMQQMETIREFWRTDFPRYDTDFGRLVGEADVIPKPLKGNIPMYVTGHAGGINIEWIAEHSDGWIYYPREFSYTKNILQNWYETLDKLHLPQKPYIQPLYIDLLENPDAEPQVLELGFRLGRNYFIDLLLSLRDLGVNHGIFIAKFCSRPVDEVIDEIGREVIPYIND</sequence>
<protein>
    <submittedName>
        <fullName evidence="6">N5,N10-methylene tetrahydromethanopterin reductase</fullName>
    </submittedName>
</protein>
<dbReference type="EMBL" id="BQKA01000027">
    <property type="protein sequence ID" value="GJM50433.1"/>
    <property type="molecule type" value="Genomic_DNA"/>
</dbReference>
<evidence type="ECO:0000313" key="8">
    <source>
        <dbReference type="Proteomes" id="UP001207736"/>
    </source>
</evidence>
<dbReference type="Pfam" id="PF00296">
    <property type="entry name" value="Bac_luciferase"/>
    <property type="match status" value="1"/>
</dbReference>
<name>A0AAV5AZ72_9FLAO</name>
<dbReference type="GO" id="GO:0016705">
    <property type="term" value="F:oxidoreductase activity, acting on paired donors, with incorporation or reduction of molecular oxygen"/>
    <property type="evidence" value="ECO:0007669"/>
    <property type="project" value="InterPro"/>
</dbReference>
<dbReference type="NCBIfam" id="TIGR03571">
    <property type="entry name" value="lucif_BA3436"/>
    <property type="match status" value="1"/>
</dbReference>
<keyword evidence="9" id="KW-1185">Reference proteome</keyword>
<proteinExistence type="predicted"/>
<accession>A0AAV5AZ72</accession>
<evidence type="ECO:0000256" key="3">
    <source>
        <dbReference type="ARBA" id="ARBA00023002"/>
    </source>
</evidence>
<organism evidence="6 8">
    <name type="scientific">Capnocytophaga catalasegens</name>
    <dbReference type="NCBI Taxonomy" id="1004260"/>
    <lineage>
        <taxon>Bacteria</taxon>
        <taxon>Pseudomonadati</taxon>
        <taxon>Bacteroidota</taxon>
        <taxon>Flavobacteriia</taxon>
        <taxon>Flavobacteriales</taxon>
        <taxon>Flavobacteriaceae</taxon>
        <taxon>Capnocytophaga</taxon>
    </lineage>
</organism>
<evidence type="ECO:0000256" key="2">
    <source>
        <dbReference type="ARBA" id="ARBA00022643"/>
    </source>
</evidence>